<dbReference type="SUPFAM" id="SSF49562">
    <property type="entry name" value="C2 domain (Calcium/lipid-binding domain, CaLB)"/>
    <property type="match status" value="1"/>
</dbReference>
<dbReference type="Gene3D" id="2.60.40.150">
    <property type="entry name" value="C2 domain"/>
    <property type="match status" value="1"/>
</dbReference>
<dbReference type="EMBL" id="JBDFQZ010000013">
    <property type="protein sequence ID" value="KAK9669802.1"/>
    <property type="molecule type" value="Genomic_DNA"/>
</dbReference>
<dbReference type="AlphaFoldDB" id="A0AAW1H134"/>
<dbReference type="InterPro" id="IPR000008">
    <property type="entry name" value="C2_dom"/>
</dbReference>
<dbReference type="Proteomes" id="UP001443914">
    <property type="component" value="Unassembled WGS sequence"/>
</dbReference>
<dbReference type="PANTHER" id="PTHR32246">
    <property type="entry name" value="INGRESSION PROTEIN FIC1"/>
    <property type="match status" value="1"/>
</dbReference>
<evidence type="ECO:0000313" key="4">
    <source>
        <dbReference type="Proteomes" id="UP001443914"/>
    </source>
</evidence>
<dbReference type="GO" id="GO:0006952">
    <property type="term" value="P:defense response"/>
    <property type="evidence" value="ECO:0007669"/>
    <property type="project" value="InterPro"/>
</dbReference>
<dbReference type="InterPro" id="IPR035892">
    <property type="entry name" value="C2_domain_sf"/>
</dbReference>
<gene>
    <name evidence="3" type="ORF">RND81_13G155100</name>
</gene>
<feature type="domain" description="C2" evidence="2">
    <location>
        <begin position="1"/>
        <end position="121"/>
    </location>
</feature>
<protein>
    <recommendedName>
        <fullName evidence="2">C2 domain-containing protein</fullName>
    </recommendedName>
</protein>
<dbReference type="CDD" id="cd04051">
    <property type="entry name" value="C2_SRC2_like"/>
    <property type="match status" value="1"/>
</dbReference>
<sequence length="289" mass="33439">MKIEIKVMWCKGLTAFNFFQKLTIYTSVSIKCEDQRLELTDDQKQEQKTPVDEDGDGDPEWNHTILFDLTRLESVRPNFEDLSVDFEVRHRGQLFGDKTVGEVRVPLRSLIESVGGDVVRFVSYEVRSPDGKHNGILDFSYKIIRHDDALVSYNQNNYSDNNSSEIQISGYNNNQTSYGQIVQHHHQHYDANQQSSSSDIEKIEYPKIDWNASDSTLVAINTSHYPPPELYPPHLQHQPYQPPYFPPPPPAPPVVYPPPPHLYGDSHWGYYRPPDNYRPNGGFDGYRRW</sequence>
<feature type="compositionally biased region" description="Basic and acidic residues" evidence="1">
    <location>
        <begin position="41"/>
        <end position="51"/>
    </location>
</feature>
<accession>A0AAW1H134</accession>
<name>A0AAW1H134_SAPOF</name>
<organism evidence="3 4">
    <name type="scientific">Saponaria officinalis</name>
    <name type="common">Common soapwort</name>
    <name type="synonym">Lychnis saponaria</name>
    <dbReference type="NCBI Taxonomy" id="3572"/>
    <lineage>
        <taxon>Eukaryota</taxon>
        <taxon>Viridiplantae</taxon>
        <taxon>Streptophyta</taxon>
        <taxon>Embryophyta</taxon>
        <taxon>Tracheophyta</taxon>
        <taxon>Spermatophyta</taxon>
        <taxon>Magnoliopsida</taxon>
        <taxon>eudicotyledons</taxon>
        <taxon>Gunneridae</taxon>
        <taxon>Pentapetalae</taxon>
        <taxon>Caryophyllales</taxon>
        <taxon>Caryophyllaceae</taxon>
        <taxon>Caryophylleae</taxon>
        <taxon>Saponaria</taxon>
    </lineage>
</organism>
<dbReference type="SMART" id="SM00239">
    <property type="entry name" value="C2"/>
    <property type="match status" value="1"/>
</dbReference>
<dbReference type="PANTHER" id="PTHR32246:SF169">
    <property type="entry name" value="PROTEIN SRC2-LIKE"/>
    <property type="match status" value="1"/>
</dbReference>
<reference evidence="3" key="1">
    <citation type="submission" date="2024-03" db="EMBL/GenBank/DDBJ databases">
        <title>WGS assembly of Saponaria officinalis var. Norfolk2.</title>
        <authorList>
            <person name="Jenkins J."/>
            <person name="Shu S."/>
            <person name="Grimwood J."/>
            <person name="Barry K."/>
            <person name="Goodstein D."/>
            <person name="Schmutz J."/>
            <person name="Leebens-Mack J."/>
            <person name="Osbourn A."/>
        </authorList>
    </citation>
    <scope>NUCLEOTIDE SEQUENCE [LARGE SCALE GENOMIC DNA]</scope>
    <source>
        <strain evidence="3">JIC</strain>
    </source>
</reference>
<feature type="region of interest" description="Disordered" evidence="1">
    <location>
        <begin position="41"/>
        <end position="60"/>
    </location>
</feature>
<evidence type="ECO:0000256" key="1">
    <source>
        <dbReference type="SAM" id="MobiDB-lite"/>
    </source>
</evidence>
<dbReference type="Pfam" id="PF00168">
    <property type="entry name" value="C2"/>
    <property type="match status" value="1"/>
</dbReference>
<keyword evidence="4" id="KW-1185">Reference proteome</keyword>
<evidence type="ECO:0000313" key="3">
    <source>
        <dbReference type="EMBL" id="KAK9669802.1"/>
    </source>
</evidence>
<dbReference type="InterPro" id="IPR044750">
    <property type="entry name" value="C2_SRC2/BAP"/>
</dbReference>
<evidence type="ECO:0000259" key="2">
    <source>
        <dbReference type="PROSITE" id="PS50004"/>
    </source>
</evidence>
<dbReference type="PROSITE" id="PS50004">
    <property type="entry name" value="C2"/>
    <property type="match status" value="1"/>
</dbReference>
<proteinExistence type="predicted"/>
<comment type="caution">
    <text evidence="3">The sequence shown here is derived from an EMBL/GenBank/DDBJ whole genome shotgun (WGS) entry which is preliminary data.</text>
</comment>